<accession>A0AAD7E813</accession>
<organism evidence="2 3">
    <name type="scientific">Mycena albidolilacea</name>
    <dbReference type="NCBI Taxonomy" id="1033008"/>
    <lineage>
        <taxon>Eukaryota</taxon>
        <taxon>Fungi</taxon>
        <taxon>Dikarya</taxon>
        <taxon>Basidiomycota</taxon>
        <taxon>Agaricomycotina</taxon>
        <taxon>Agaricomycetes</taxon>
        <taxon>Agaricomycetidae</taxon>
        <taxon>Agaricales</taxon>
        <taxon>Marasmiineae</taxon>
        <taxon>Mycenaceae</taxon>
        <taxon>Mycena</taxon>
    </lineage>
</organism>
<gene>
    <name evidence="2" type="ORF">DFH08DRAFT_905617</name>
</gene>
<dbReference type="AlphaFoldDB" id="A0AAD7E813"/>
<dbReference type="EMBL" id="JARIHO010000118">
    <property type="protein sequence ID" value="KAJ7302283.1"/>
    <property type="molecule type" value="Genomic_DNA"/>
</dbReference>
<feature type="region of interest" description="Disordered" evidence="1">
    <location>
        <begin position="188"/>
        <end position="229"/>
    </location>
</feature>
<comment type="caution">
    <text evidence="2">The sequence shown here is derived from an EMBL/GenBank/DDBJ whole genome shotgun (WGS) entry which is preliminary data.</text>
</comment>
<feature type="compositionally biased region" description="Basic and acidic residues" evidence="1">
    <location>
        <begin position="12"/>
        <end position="23"/>
    </location>
</feature>
<keyword evidence="3" id="KW-1185">Reference proteome</keyword>
<reference evidence="2" key="1">
    <citation type="submission" date="2023-03" db="EMBL/GenBank/DDBJ databases">
        <title>Massive genome expansion in bonnet fungi (Mycena s.s.) driven by repeated elements and novel gene families across ecological guilds.</title>
        <authorList>
            <consortium name="Lawrence Berkeley National Laboratory"/>
            <person name="Harder C.B."/>
            <person name="Miyauchi S."/>
            <person name="Viragh M."/>
            <person name="Kuo A."/>
            <person name="Thoen E."/>
            <person name="Andreopoulos B."/>
            <person name="Lu D."/>
            <person name="Skrede I."/>
            <person name="Drula E."/>
            <person name="Henrissat B."/>
            <person name="Morin E."/>
            <person name="Kohler A."/>
            <person name="Barry K."/>
            <person name="LaButti K."/>
            <person name="Morin E."/>
            <person name="Salamov A."/>
            <person name="Lipzen A."/>
            <person name="Mereny Z."/>
            <person name="Hegedus B."/>
            <person name="Baldrian P."/>
            <person name="Stursova M."/>
            <person name="Weitz H."/>
            <person name="Taylor A."/>
            <person name="Grigoriev I.V."/>
            <person name="Nagy L.G."/>
            <person name="Martin F."/>
            <person name="Kauserud H."/>
        </authorList>
    </citation>
    <scope>NUCLEOTIDE SEQUENCE</scope>
    <source>
        <strain evidence="2">CBHHK002</strain>
    </source>
</reference>
<evidence type="ECO:0000313" key="3">
    <source>
        <dbReference type="Proteomes" id="UP001218218"/>
    </source>
</evidence>
<feature type="region of interest" description="Disordered" evidence="1">
    <location>
        <begin position="1"/>
        <end position="40"/>
    </location>
</feature>
<proteinExistence type="predicted"/>
<dbReference type="Proteomes" id="UP001218218">
    <property type="component" value="Unassembled WGS sequence"/>
</dbReference>
<protein>
    <submittedName>
        <fullName evidence="2">Uncharacterized protein</fullName>
    </submittedName>
</protein>
<sequence length="229" mass="23981">MVTSARNGGRAEQMERGGDEAGRRYGRRGMGARDARGGYADSLRPATASAGRTVVGVCASSYSVGDAARERGRLLTGVGDQDHGRSHGALARIQWGAGMRVGLPVSASRARACEDAPVTGRPQRRRDVFERILQCRTYSTGEGGGARGGDEHCGGDHGRRRRALGLQVVLPVALKRAAAWCGAWDASTAAQAPRGGAGVSNRRHWSPSAKDEPARRGRPLALGGSGSIK</sequence>
<evidence type="ECO:0000256" key="1">
    <source>
        <dbReference type="SAM" id="MobiDB-lite"/>
    </source>
</evidence>
<evidence type="ECO:0000313" key="2">
    <source>
        <dbReference type="EMBL" id="KAJ7302283.1"/>
    </source>
</evidence>
<name>A0AAD7E813_9AGAR</name>